<organism evidence="1 2">
    <name type="scientific">Penicillium capsulatum</name>
    <dbReference type="NCBI Taxonomy" id="69766"/>
    <lineage>
        <taxon>Eukaryota</taxon>
        <taxon>Fungi</taxon>
        <taxon>Dikarya</taxon>
        <taxon>Ascomycota</taxon>
        <taxon>Pezizomycotina</taxon>
        <taxon>Eurotiomycetes</taxon>
        <taxon>Eurotiomycetidae</taxon>
        <taxon>Eurotiales</taxon>
        <taxon>Aspergillaceae</taxon>
        <taxon>Penicillium</taxon>
    </lineage>
</organism>
<evidence type="ECO:0000313" key="1">
    <source>
        <dbReference type="EMBL" id="KAJ5156694.1"/>
    </source>
</evidence>
<evidence type="ECO:0000313" key="2">
    <source>
        <dbReference type="Proteomes" id="UP001146351"/>
    </source>
</evidence>
<comment type="caution">
    <text evidence="1">The sequence shown here is derived from an EMBL/GenBank/DDBJ whole genome shotgun (WGS) entry which is preliminary data.</text>
</comment>
<gene>
    <name evidence="1" type="ORF">N7492_009497</name>
</gene>
<protein>
    <submittedName>
        <fullName evidence="1">Uncharacterized protein</fullName>
    </submittedName>
</protein>
<name>A0A9W9HX87_9EURO</name>
<keyword evidence="2" id="KW-1185">Reference proteome</keyword>
<reference evidence="1" key="2">
    <citation type="journal article" date="2023" name="IMA Fungus">
        <title>Comparative genomic study of the Penicillium genus elucidates a diverse pangenome and 15 lateral gene transfer events.</title>
        <authorList>
            <person name="Petersen C."/>
            <person name="Sorensen T."/>
            <person name="Nielsen M.R."/>
            <person name="Sondergaard T.E."/>
            <person name="Sorensen J.L."/>
            <person name="Fitzpatrick D.A."/>
            <person name="Frisvad J.C."/>
            <person name="Nielsen K.L."/>
        </authorList>
    </citation>
    <scope>NUCLEOTIDE SEQUENCE</scope>
    <source>
        <strain evidence="1">IBT 21917</strain>
    </source>
</reference>
<reference evidence="1" key="1">
    <citation type="submission" date="2022-11" db="EMBL/GenBank/DDBJ databases">
        <authorList>
            <person name="Petersen C."/>
        </authorList>
    </citation>
    <scope>NUCLEOTIDE SEQUENCE</scope>
    <source>
        <strain evidence="1">IBT 21917</strain>
    </source>
</reference>
<dbReference type="AlphaFoldDB" id="A0A9W9HX87"/>
<proteinExistence type="predicted"/>
<sequence length="150" mass="16690">MILAVFVASISDLPDDKANFMFLNREFMIVLTFSQADDQISHDSQMSLHPFASVVIVSDRSAATRSPAMLYEEHWWASPYGHSPSFILQFIPSFSKDQSPLQSFWLDAFGSHCVRARAAREWLTVALKLSSALLLLMLSPEIGVAAPNNA</sequence>
<dbReference type="Proteomes" id="UP001146351">
    <property type="component" value="Unassembled WGS sequence"/>
</dbReference>
<dbReference type="EMBL" id="JAPQKO010000006">
    <property type="protein sequence ID" value="KAJ5156694.1"/>
    <property type="molecule type" value="Genomic_DNA"/>
</dbReference>
<accession>A0A9W9HX87</accession>